<evidence type="ECO:0000313" key="2">
    <source>
        <dbReference type="Proteomes" id="UP001372834"/>
    </source>
</evidence>
<name>A0AAN8P446_POLSC</name>
<proteinExistence type="predicted"/>
<dbReference type="EMBL" id="JAWJWE010000010">
    <property type="protein sequence ID" value="KAK6630510.1"/>
    <property type="molecule type" value="Genomic_DNA"/>
</dbReference>
<dbReference type="Proteomes" id="UP001372834">
    <property type="component" value="Unassembled WGS sequence"/>
</dbReference>
<accession>A0AAN8P446</accession>
<gene>
    <name evidence="1" type="ORF">RUM43_014495</name>
</gene>
<protein>
    <submittedName>
        <fullName evidence="1">Uncharacterized protein</fullName>
    </submittedName>
</protein>
<evidence type="ECO:0000313" key="1">
    <source>
        <dbReference type="EMBL" id="KAK6630510.1"/>
    </source>
</evidence>
<feature type="non-terminal residue" evidence="1">
    <location>
        <position position="139"/>
    </location>
</feature>
<comment type="caution">
    <text evidence="1">The sequence shown here is derived from an EMBL/GenBank/DDBJ whole genome shotgun (WGS) entry which is preliminary data.</text>
</comment>
<dbReference type="AlphaFoldDB" id="A0AAN8P446"/>
<sequence>MLQIARDTEFAPTQLPTRKELLEVSSRPSTYTSSPYIHRGMKGVEKYRRTWVVKDKGKAAWLWAPVVIIYCNGKASFDPEGGRHDTTGYPAINPCLLGQSETAKQTKQVVLEKRRPVLCFLGKESVRRQVCSDGRYREE</sequence>
<organism evidence="1 2">
    <name type="scientific">Polyplax serrata</name>
    <name type="common">Common mouse louse</name>
    <dbReference type="NCBI Taxonomy" id="468196"/>
    <lineage>
        <taxon>Eukaryota</taxon>
        <taxon>Metazoa</taxon>
        <taxon>Ecdysozoa</taxon>
        <taxon>Arthropoda</taxon>
        <taxon>Hexapoda</taxon>
        <taxon>Insecta</taxon>
        <taxon>Pterygota</taxon>
        <taxon>Neoptera</taxon>
        <taxon>Paraneoptera</taxon>
        <taxon>Psocodea</taxon>
        <taxon>Troctomorpha</taxon>
        <taxon>Phthiraptera</taxon>
        <taxon>Anoplura</taxon>
        <taxon>Polyplacidae</taxon>
        <taxon>Polyplax</taxon>
    </lineage>
</organism>
<reference evidence="1 2" key="1">
    <citation type="submission" date="2023-10" db="EMBL/GenBank/DDBJ databases">
        <title>Genomes of two closely related lineages of the louse Polyplax serrata with different host specificities.</title>
        <authorList>
            <person name="Martinu J."/>
            <person name="Tarabai H."/>
            <person name="Stefka J."/>
            <person name="Hypsa V."/>
        </authorList>
    </citation>
    <scope>NUCLEOTIDE SEQUENCE [LARGE SCALE GENOMIC DNA]</scope>
    <source>
        <strain evidence="1">HR10_N</strain>
    </source>
</reference>